<gene>
    <name evidence="2" type="ORF">EVAR_77200_1</name>
</gene>
<dbReference type="Proteomes" id="UP000299102">
    <property type="component" value="Unassembled WGS sequence"/>
</dbReference>
<name>A0A4C1T5H8_EUMVA</name>
<proteinExistence type="predicted"/>
<feature type="region of interest" description="Disordered" evidence="1">
    <location>
        <begin position="178"/>
        <end position="200"/>
    </location>
</feature>
<reference evidence="2 3" key="1">
    <citation type="journal article" date="2019" name="Commun. Biol.">
        <title>The bagworm genome reveals a unique fibroin gene that provides high tensile strength.</title>
        <authorList>
            <person name="Kono N."/>
            <person name="Nakamura H."/>
            <person name="Ohtoshi R."/>
            <person name="Tomita M."/>
            <person name="Numata K."/>
            <person name="Arakawa K."/>
        </authorList>
    </citation>
    <scope>NUCLEOTIDE SEQUENCE [LARGE SCALE GENOMIC DNA]</scope>
</reference>
<dbReference type="EMBL" id="BGZK01000031">
    <property type="protein sequence ID" value="GBP08521.1"/>
    <property type="molecule type" value="Genomic_DNA"/>
</dbReference>
<sequence>MKVGNIKRIVETNDDVAEVETKNVVEKRKVAMKRIMHRMQEDTFIKINTSIEIGKISIKARNSICLYRFLRTQIENHATVKDKGVSKDRTEILEWDRCIVEEPYPNFTKYFNNTCFENIEKLPKEIMEVQHHRVTSSRSHHRAQIIDVQCRQGIVNEKMCFPLLSVHTMFVWAGGRPPGSPSPLPPSATVLSTEESRPPN</sequence>
<accession>A0A4C1T5H8</accession>
<evidence type="ECO:0000256" key="1">
    <source>
        <dbReference type="SAM" id="MobiDB-lite"/>
    </source>
</evidence>
<organism evidence="2 3">
    <name type="scientific">Eumeta variegata</name>
    <name type="common">Bagworm moth</name>
    <name type="synonym">Eumeta japonica</name>
    <dbReference type="NCBI Taxonomy" id="151549"/>
    <lineage>
        <taxon>Eukaryota</taxon>
        <taxon>Metazoa</taxon>
        <taxon>Ecdysozoa</taxon>
        <taxon>Arthropoda</taxon>
        <taxon>Hexapoda</taxon>
        <taxon>Insecta</taxon>
        <taxon>Pterygota</taxon>
        <taxon>Neoptera</taxon>
        <taxon>Endopterygota</taxon>
        <taxon>Lepidoptera</taxon>
        <taxon>Glossata</taxon>
        <taxon>Ditrysia</taxon>
        <taxon>Tineoidea</taxon>
        <taxon>Psychidae</taxon>
        <taxon>Oiketicinae</taxon>
        <taxon>Eumeta</taxon>
    </lineage>
</organism>
<evidence type="ECO:0000313" key="2">
    <source>
        <dbReference type="EMBL" id="GBP08521.1"/>
    </source>
</evidence>
<evidence type="ECO:0000313" key="3">
    <source>
        <dbReference type="Proteomes" id="UP000299102"/>
    </source>
</evidence>
<comment type="caution">
    <text evidence="2">The sequence shown here is derived from an EMBL/GenBank/DDBJ whole genome shotgun (WGS) entry which is preliminary data.</text>
</comment>
<protein>
    <submittedName>
        <fullName evidence="2">Uncharacterized protein</fullName>
    </submittedName>
</protein>
<dbReference type="AlphaFoldDB" id="A0A4C1T5H8"/>
<keyword evidence="3" id="KW-1185">Reference proteome</keyword>